<evidence type="ECO:0000256" key="1">
    <source>
        <dbReference type="ARBA" id="ARBA00004141"/>
    </source>
</evidence>
<dbReference type="EMBL" id="CP094326">
    <property type="protein sequence ID" value="UNY98345.1"/>
    <property type="molecule type" value="Genomic_DNA"/>
</dbReference>
<accession>A0ABY3YKR1</accession>
<name>A0ABY3YKR1_9FLAO</name>
<evidence type="ECO:0000259" key="6">
    <source>
        <dbReference type="Pfam" id="PF07291"/>
    </source>
</evidence>
<feature type="transmembrane region" description="Helical" evidence="5">
    <location>
        <begin position="77"/>
        <end position="99"/>
    </location>
</feature>
<keyword evidence="8" id="KW-1185">Reference proteome</keyword>
<keyword evidence="2 5" id="KW-0812">Transmembrane</keyword>
<sequence>MQARRYFPIITEIICFLFILLFSYAAISKLLDFEQFRIQLGQSPLLTSFAGWVVWVIPIVELIIALMLIIPRLRLSALYGCLGLMGLFTMYIIAILNFSDYVPCSCGGILEKLGWQEHLIFNISFTVLALIGIWIYPENDTKLKTTFPDKKQFI</sequence>
<dbReference type="Pfam" id="PF07291">
    <property type="entry name" value="MauE"/>
    <property type="match status" value="1"/>
</dbReference>
<dbReference type="InterPro" id="IPR009908">
    <property type="entry name" value="Methylamine_util_MauE"/>
</dbReference>
<keyword evidence="4 5" id="KW-0472">Membrane</keyword>
<organism evidence="7 8">
    <name type="scientific">Zhouia spongiae</name>
    <dbReference type="NCBI Taxonomy" id="2202721"/>
    <lineage>
        <taxon>Bacteria</taxon>
        <taxon>Pseudomonadati</taxon>
        <taxon>Bacteroidota</taxon>
        <taxon>Flavobacteriia</taxon>
        <taxon>Flavobacteriales</taxon>
        <taxon>Flavobacteriaceae</taxon>
        <taxon>Zhouia</taxon>
    </lineage>
</organism>
<evidence type="ECO:0000256" key="2">
    <source>
        <dbReference type="ARBA" id="ARBA00022692"/>
    </source>
</evidence>
<evidence type="ECO:0000256" key="4">
    <source>
        <dbReference type="ARBA" id="ARBA00023136"/>
    </source>
</evidence>
<evidence type="ECO:0000256" key="3">
    <source>
        <dbReference type="ARBA" id="ARBA00022989"/>
    </source>
</evidence>
<protein>
    <submittedName>
        <fullName evidence="7">DoxX family protein</fullName>
    </submittedName>
</protein>
<dbReference type="RefSeq" id="WP_242936752.1">
    <property type="nucleotide sequence ID" value="NZ_CP094326.1"/>
</dbReference>
<feature type="transmembrane region" description="Helical" evidence="5">
    <location>
        <begin position="119"/>
        <end position="136"/>
    </location>
</feature>
<reference evidence="7 8" key="1">
    <citation type="journal article" date="2018" name="Int. J. Syst. Evol. Microbiol.">
        <title>Zhouia spongiae sp. nov., isolated from a marine sponge.</title>
        <authorList>
            <person name="Zhuang L."/>
            <person name="Lin B."/>
            <person name="Qin F."/>
            <person name="Luo L."/>
        </authorList>
    </citation>
    <scope>NUCLEOTIDE SEQUENCE [LARGE SCALE GENOMIC DNA]</scope>
    <source>
        <strain evidence="7 8">HN-Y44</strain>
    </source>
</reference>
<evidence type="ECO:0000256" key="5">
    <source>
        <dbReference type="SAM" id="Phobius"/>
    </source>
</evidence>
<comment type="subcellular location">
    <subcellularLocation>
        <location evidence="1">Membrane</location>
        <topology evidence="1">Multi-pass membrane protein</topology>
    </subcellularLocation>
</comment>
<feature type="transmembrane region" description="Helical" evidence="5">
    <location>
        <begin position="49"/>
        <end position="70"/>
    </location>
</feature>
<keyword evidence="3 5" id="KW-1133">Transmembrane helix</keyword>
<dbReference type="Proteomes" id="UP000829476">
    <property type="component" value="Chromosome"/>
</dbReference>
<evidence type="ECO:0000313" key="7">
    <source>
        <dbReference type="EMBL" id="UNY98345.1"/>
    </source>
</evidence>
<feature type="transmembrane region" description="Helical" evidence="5">
    <location>
        <begin position="7"/>
        <end position="27"/>
    </location>
</feature>
<evidence type="ECO:0000313" key="8">
    <source>
        <dbReference type="Proteomes" id="UP000829476"/>
    </source>
</evidence>
<feature type="domain" description="Methylamine utilisation protein MauE" evidence="6">
    <location>
        <begin position="9"/>
        <end position="134"/>
    </location>
</feature>
<gene>
    <name evidence="7" type="ORF">MQE36_14815</name>
</gene>
<proteinExistence type="predicted"/>